<dbReference type="EMBL" id="JAFJZO010000031">
    <property type="protein sequence ID" value="KAG5497700.1"/>
    <property type="molecule type" value="Genomic_DNA"/>
</dbReference>
<evidence type="ECO:0000313" key="3">
    <source>
        <dbReference type="Proteomes" id="UP000674318"/>
    </source>
</evidence>
<feature type="region of interest" description="Disordered" evidence="1">
    <location>
        <begin position="853"/>
        <end position="892"/>
    </location>
</feature>
<gene>
    <name evidence="2" type="ORF">JKF63_03966</name>
</gene>
<proteinExistence type="predicted"/>
<name>A0A836I6M1_9TRYP</name>
<comment type="caution">
    <text evidence="2">The sequence shown here is derived from an EMBL/GenBank/DDBJ whole genome shotgun (WGS) entry which is preliminary data.</text>
</comment>
<dbReference type="GeneID" id="94290039"/>
<dbReference type="Proteomes" id="UP000674318">
    <property type="component" value="Unassembled WGS sequence"/>
</dbReference>
<feature type="compositionally biased region" description="Polar residues" evidence="1">
    <location>
        <begin position="883"/>
        <end position="892"/>
    </location>
</feature>
<organism evidence="2 3">
    <name type="scientific">Porcisia hertigi</name>
    <dbReference type="NCBI Taxonomy" id="2761500"/>
    <lineage>
        <taxon>Eukaryota</taxon>
        <taxon>Discoba</taxon>
        <taxon>Euglenozoa</taxon>
        <taxon>Kinetoplastea</taxon>
        <taxon>Metakinetoplastina</taxon>
        <taxon>Trypanosomatida</taxon>
        <taxon>Trypanosomatidae</taxon>
        <taxon>Leishmaniinae</taxon>
        <taxon>Porcisia</taxon>
    </lineage>
</organism>
<dbReference type="AlphaFoldDB" id="A0A836I6M1"/>
<sequence length="892" mass="98456">MFYTYAEKQGNIFFDGWQMREIAFDTLRRYLYYSEYVSPEKVAYPNANDNPLVIADPSSDSLGNTEDAIASLGVAGGNPSIAHLTKRPPVSPLHQQRRFNEVPPPPSNPEDVRWRKKIKVDLIVPVGKEHEFLLGDTHLKETDLFQIEIHGETRPLVSGEMPPPGPLLCPSAGLSGMPGRCTVENDEFICDPFFLRELYESLRDQFSNLRMEREFSEMARGQPVLPANVRKTQTLESPRLKNGSVYRGSRTSMVFRMRNDYEFRRFLYVVQTVLGYDKLSVRPYRGLPPYDPRNGVIFAMIPMCVWHTFKLLDKTVFYTFLRGDVVGRNSRNELYVALRGAYLCITHDTVLVMRNTGNIPRWIKLPQVREFHYSALSSHPFVAFIADPGAPDIIFLPQPPIFGSDAIRRFSPSLEVLRMRHVMHETCFASLEIRRVINIQEIPELSVRGFVARYEQQTRRPIEFEPSPGYTGVLSCPLPKEQLAQVWREVQDIYAARDPTVTSRAAIPLYLNNANDTELTRDQLETLSRRLARERSSRDDIVGLPYEEAYRIQAPPRREGGLHHRRHTVSSHTEARERTQAHGDVAGLHVESSPAHTHAGGRSGESLPATSGDHRRSSAATAEEMEPSSRRRSAERGASLIGGAAGVPAHDITATARTLPGFSTVPDAPSAGNPFSATLAENSAGGNMRRLSESAVSDSPCPPPPSGVGGAAFSHMRMERAQLPSDRLETPQLSSSPGAGAQGFSQSVLMGTSPGLIDNSFCSTQFGGNSVQYQLPGARYLSADELKGAGSCVAVDHHTILMCETPESVGGASHPLLANPEPNVSEIVSRSITAMQATAGLSKKLFDSAERLTETRRGSVDTATPASVSSPTMRLELPHSKGIKQSGSSVET</sequence>
<feature type="region of interest" description="Disordered" evidence="1">
    <location>
        <begin position="592"/>
        <end position="636"/>
    </location>
</feature>
<feature type="compositionally biased region" description="Polar residues" evidence="1">
    <location>
        <begin position="673"/>
        <end position="685"/>
    </location>
</feature>
<feature type="region of interest" description="Disordered" evidence="1">
    <location>
        <begin position="673"/>
        <end position="745"/>
    </location>
</feature>
<reference evidence="2 3" key="1">
    <citation type="submission" date="2021-02" db="EMBL/GenBank/DDBJ databases">
        <title>Porcisia hertigi Genome sequencing and assembly.</title>
        <authorList>
            <person name="Almutairi H."/>
            <person name="Gatherer D."/>
        </authorList>
    </citation>
    <scope>NUCLEOTIDE SEQUENCE [LARGE SCALE GENOMIC DNA]</scope>
    <source>
        <strain evidence="2 3">C119</strain>
    </source>
</reference>
<dbReference type="KEGG" id="phet:94290039"/>
<evidence type="ECO:0000256" key="1">
    <source>
        <dbReference type="SAM" id="MobiDB-lite"/>
    </source>
</evidence>
<accession>A0A836I6M1</accession>
<feature type="region of interest" description="Disordered" evidence="1">
    <location>
        <begin position="554"/>
        <end position="580"/>
    </location>
</feature>
<feature type="compositionally biased region" description="Polar residues" evidence="1">
    <location>
        <begin position="731"/>
        <end position="745"/>
    </location>
</feature>
<evidence type="ECO:0000313" key="2">
    <source>
        <dbReference type="EMBL" id="KAG5497700.1"/>
    </source>
</evidence>
<protein>
    <submittedName>
        <fullName evidence="2">Uncharacterized protein</fullName>
    </submittedName>
</protein>
<dbReference type="RefSeq" id="XP_067755168.1">
    <property type="nucleotide sequence ID" value="XM_067899962.1"/>
</dbReference>
<keyword evidence="3" id="KW-1185">Reference proteome</keyword>
<dbReference type="OrthoDB" id="271685at2759"/>
<feature type="compositionally biased region" description="Polar residues" evidence="1">
    <location>
        <begin position="861"/>
        <end position="872"/>
    </location>
</feature>